<keyword evidence="3" id="KW-0812">Transmembrane</keyword>
<keyword evidence="3" id="KW-1133">Transmembrane helix</keyword>
<feature type="transmembrane region" description="Helical" evidence="3">
    <location>
        <begin position="236"/>
        <end position="257"/>
    </location>
</feature>
<feature type="region of interest" description="Disordered" evidence="2">
    <location>
        <begin position="583"/>
        <end position="602"/>
    </location>
</feature>
<dbReference type="OrthoDB" id="10380065at2759"/>
<evidence type="ECO:0000256" key="1">
    <source>
        <dbReference type="SAM" id="Coils"/>
    </source>
</evidence>
<comment type="caution">
    <text evidence="4">The sequence shown here is derived from an EMBL/GenBank/DDBJ whole genome shotgun (WGS) entry which is preliminary data.</text>
</comment>
<feature type="region of interest" description="Disordered" evidence="2">
    <location>
        <begin position="506"/>
        <end position="528"/>
    </location>
</feature>
<organism evidence="4 5">
    <name type="scientific">Cytospora chrysosperma</name>
    <name type="common">Cytospora canker fungus</name>
    <name type="synonym">Sphaeria chrysosperma</name>
    <dbReference type="NCBI Taxonomy" id="252740"/>
    <lineage>
        <taxon>Eukaryota</taxon>
        <taxon>Fungi</taxon>
        <taxon>Dikarya</taxon>
        <taxon>Ascomycota</taxon>
        <taxon>Pezizomycotina</taxon>
        <taxon>Sordariomycetes</taxon>
        <taxon>Sordariomycetidae</taxon>
        <taxon>Diaporthales</taxon>
        <taxon>Cytosporaceae</taxon>
        <taxon>Cytospora</taxon>
    </lineage>
</organism>
<proteinExistence type="predicted"/>
<evidence type="ECO:0000256" key="2">
    <source>
        <dbReference type="SAM" id="MobiDB-lite"/>
    </source>
</evidence>
<dbReference type="AlphaFoldDB" id="A0A423VCS4"/>
<evidence type="ECO:0000313" key="4">
    <source>
        <dbReference type="EMBL" id="ROV88704.1"/>
    </source>
</evidence>
<reference evidence="4 5" key="1">
    <citation type="submission" date="2015-09" db="EMBL/GenBank/DDBJ databases">
        <title>Host preference determinants of Valsa canker pathogens revealed by comparative genomics.</title>
        <authorList>
            <person name="Yin Z."/>
            <person name="Huang L."/>
        </authorList>
    </citation>
    <scope>NUCLEOTIDE SEQUENCE [LARGE SCALE GENOMIC DNA]</scope>
    <source>
        <strain evidence="4 5">YSFL</strain>
    </source>
</reference>
<keyword evidence="3" id="KW-0472">Membrane</keyword>
<accession>A0A423VCS4</accession>
<feature type="coiled-coil region" evidence="1">
    <location>
        <begin position="363"/>
        <end position="390"/>
    </location>
</feature>
<evidence type="ECO:0000313" key="5">
    <source>
        <dbReference type="Proteomes" id="UP000284375"/>
    </source>
</evidence>
<dbReference type="EMBL" id="LJZO01000064">
    <property type="protein sequence ID" value="ROV88704.1"/>
    <property type="molecule type" value="Genomic_DNA"/>
</dbReference>
<sequence length="642" mass="71276">MDPVDDDARFFVEEVLDDDAFAGVSESTVKHCSDQDARDGEARYDNMSLQARSNTSISTQECSLAGYNVATIDGSSMMSVDRKMGTTTTSTTINNDNSHNSVNITNIYHQQQAYVEDEDEETRRPGSQPQGTIVETIWGETGGTSISTTADNHQHHHHKYQQQSPGLQPWLTFPTWAIRLILWLLKSLQAPIIWVSRLFLGIVLQGVAGILFLLVISLVGFWALKWWWLQIWSLPYTAAAGAASPLSTAYTSIWLWLGYAIENLPHPFSQATPSSFSPPSDYYNSSTAANTAQTDTNSATKTLSSVALTISSAVLWGDGYMRVASSVVSRCDLQASAFAGPLATARSALPRAKEIHRSAVDLKDRINAQLASEAQRARRLERKLRQASLQTMLKNQEAEARKAYNTHVATLRPSPLIRLRRLLYWAWQRLWLTTPVEPGSTTRLNKLKTHSIVGEWLEEGLGYMEYVQQARLKWHSNYKKIVNAEATTDLKMALCQIWEDSTSQRKQEWTEGVRDQKKDGNGDKGLGNQLADIESTSRLACLAQGSIANDLQQRLSKLAENTEWLDNRIDEINDGPLAILKDHSSLSGKDSGGGGGGDDDGGNEADYLSRVLLAADDLQAIRDFLTDTLVLQEQFNTEIFTV</sequence>
<feature type="compositionally biased region" description="Basic and acidic residues" evidence="2">
    <location>
        <begin position="506"/>
        <end position="522"/>
    </location>
</feature>
<gene>
    <name evidence="4" type="ORF">VSDG_09491</name>
</gene>
<keyword evidence="1" id="KW-0175">Coiled coil</keyword>
<evidence type="ECO:0000256" key="3">
    <source>
        <dbReference type="SAM" id="Phobius"/>
    </source>
</evidence>
<name>A0A423VCS4_CYTCH</name>
<feature type="transmembrane region" description="Helical" evidence="3">
    <location>
        <begin position="197"/>
        <end position="224"/>
    </location>
</feature>
<dbReference type="Proteomes" id="UP000284375">
    <property type="component" value="Unassembled WGS sequence"/>
</dbReference>
<keyword evidence="5" id="KW-1185">Reference proteome</keyword>
<protein>
    <submittedName>
        <fullName evidence="4">Uncharacterized protein</fullName>
    </submittedName>
</protein>